<dbReference type="GO" id="GO:0031261">
    <property type="term" value="C:DNA replication preinitiation complex"/>
    <property type="evidence" value="ECO:0007669"/>
    <property type="project" value="TreeGrafter"/>
</dbReference>
<name>A0A4S2MT18_9PEZI</name>
<dbReference type="InParanoid" id="A0A4S2MT18"/>
<sequence length="727" mass="82110">MSHTSAKEPDYHHREHQTCYLFNPERNDTPSTRPTKKRRTGSTKAKPSTAPKSTERCLFQPLLNGDEPEQAVRLRWMTYHRLWEAQELRTTAILESFNEKTLDDISTFVAAAEPAKYSGKLPTGLVLAGPNIASHGPLFRQFQKRLNEVDGAGPVVILTSKEASNLKGTLKKLIRDATEQSGDLDEDDEEVIVGRKGAKLLNYDLQILANWCAIHQGKKVIVAVQDTEAFDSGILADLVSLFGAYQDRIPFVLLLGIATSLEIFHEKLPKAVIRLMEGEKFDVERAEEYLAQVFNDAVLGKDCLLRLGPTLCNFLVDRQHDHTQSIQTFVAGLKYMYMTHFYANPLSIVLASVGENGLPLRQVLSDIHYKAVRQLPSFKQTIESCIAEERTKIVREMLNNDSALAREMEKASQRCLLYGVEVSRALGVFDIARSCSSSGSRITRSELYSRVLAGELTTQSPLVRELLMLVKRSNSESATKLLKTLLQSNYLLDSTYEDVLEELLDEIQDLSTEAGGKKKKNLTSEFDVVDNALRTTAVSRRIQISEHKSGLSTKDSEYSKIIQKVHDVFEQMFSRAFRPTKDLFLNEIFFYDYLSPHQEVFSPKQRSAVEDGLARPSEYLNCECCYLDDDEKENVLKSTNPVTSIAYQLYLESGVLINAFDLYQAFHTILEGGEEESDEEEGGGGQIDEKTAQALYYRTVAELRYMGFVKPTRKRVDHLQKFAWKGL</sequence>
<feature type="coiled-coil region" evidence="6">
    <location>
        <begin position="493"/>
        <end position="520"/>
    </location>
</feature>
<dbReference type="STRING" id="341454.A0A4S2MT18"/>
<dbReference type="OrthoDB" id="10265211at2759"/>
<evidence type="ECO:0000256" key="7">
    <source>
        <dbReference type="SAM" id="MobiDB-lite"/>
    </source>
</evidence>
<evidence type="ECO:0000256" key="5">
    <source>
        <dbReference type="ARBA" id="ARBA00023242"/>
    </source>
</evidence>
<keyword evidence="3" id="KW-0235">DNA replication</keyword>
<proteinExistence type="inferred from homology"/>
<feature type="region of interest" description="Disordered" evidence="7">
    <location>
        <begin position="1"/>
        <end position="56"/>
    </location>
</feature>
<dbReference type="GO" id="GO:0005656">
    <property type="term" value="C:nuclear pre-replicative complex"/>
    <property type="evidence" value="ECO:0007669"/>
    <property type="project" value="TreeGrafter"/>
</dbReference>
<dbReference type="PANTHER" id="PTHR12748">
    <property type="entry name" value="ORIGIN RECOGNITION COMPLEX SUBUNIT 3"/>
    <property type="match status" value="1"/>
</dbReference>
<dbReference type="InterPro" id="IPR040855">
    <property type="entry name" value="ORC_WH_C"/>
</dbReference>
<dbReference type="CDD" id="cd20704">
    <property type="entry name" value="Orc3"/>
    <property type="match status" value="2"/>
</dbReference>
<dbReference type="Pfam" id="PF18137">
    <property type="entry name" value="WHD_ORC"/>
    <property type="match status" value="1"/>
</dbReference>
<dbReference type="EMBL" id="ML220130">
    <property type="protein sequence ID" value="TGZ79618.1"/>
    <property type="molecule type" value="Genomic_DNA"/>
</dbReference>
<keyword evidence="5" id="KW-0539">Nucleus</keyword>
<evidence type="ECO:0000256" key="3">
    <source>
        <dbReference type="ARBA" id="ARBA00022705"/>
    </source>
</evidence>
<dbReference type="AlphaFoldDB" id="A0A4S2MT18"/>
<organism evidence="10 11">
    <name type="scientific">Ascodesmis nigricans</name>
    <dbReference type="NCBI Taxonomy" id="341454"/>
    <lineage>
        <taxon>Eukaryota</taxon>
        <taxon>Fungi</taxon>
        <taxon>Dikarya</taxon>
        <taxon>Ascomycota</taxon>
        <taxon>Pezizomycotina</taxon>
        <taxon>Pezizomycetes</taxon>
        <taxon>Pezizales</taxon>
        <taxon>Ascodesmidaceae</taxon>
        <taxon>Ascodesmis</taxon>
    </lineage>
</organism>
<comment type="subcellular location">
    <subcellularLocation>
        <location evidence="1">Nucleus</location>
    </subcellularLocation>
</comment>
<dbReference type="GO" id="GO:0005664">
    <property type="term" value="C:nuclear origin of replication recognition complex"/>
    <property type="evidence" value="ECO:0007669"/>
    <property type="project" value="InterPro"/>
</dbReference>
<evidence type="ECO:0000313" key="10">
    <source>
        <dbReference type="EMBL" id="TGZ79618.1"/>
    </source>
</evidence>
<evidence type="ECO:0000259" key="9">
    <source>
        <dbReference type="Pfam" id="PF18137"/>
    </source>
</evidence>
<dbReference type="Proteomes" id="UP000298138">
    <property type="component" value="Unassembled WGS sequence"/>
</dbReference>
<evidence type="ECO:0000256" key="2">
    <source>
        <dbReference type="ARBA" id="ARBA00010977"/>
    </source>
</evidence>
<accession>A0A4S2MT18</accession>
<evidence type="ECO:0000256" key="1">
    <source>
        <dbReference type="ARBA" id="ARBA00004123"/>
    </source>
</evidence>
<dbReference type="PANTHER" id="PTHR12748:SF0">
    <property type="entry name" value="ORIGIN RECOGNITION COMPLEX SUBUNIT 3"/>
    <property type="match status" value="1"/>
</dbReference>
<keyword evidence="6" id="KW-0175">Coiled coil</keyword>
<feature type="compositionally biased region" description="Basic and acidic residues" evidence="7">
    <location>
        <begin position="1"/>
        <end position="17"/>
    </location>
</feature>
<feature type="domain" description="Origin recognition complex subunit 3 N-terminal" evidence="8">
    <location>
        <begin position="40"/>
        <end position="348"/>
    </location>
</feature>
<gene>
    <name evidence="10" type="ORF">EX30DRAFT_333163</name>
</gene>
<evidence type="ECO:0000259" key="8">
    <source>
        <dbReference type="Pfam" id="PF07034"/>
    </source>
</evidence>
<feature type="domain" description="Origin recognition complex subunit 3 winged helix C-terminal" evidence="9">
    <location>
        <begin position="606"/>
        <end position="724"/>
    </location>
</feature>
<dbReference type="Pfam" id="PF07034">
    <property type="entry name" value="ORC3_N"/>
    <property type="match status" value="1"/>
</dbReference>
<protein>
    <submittedName>
        <fullName evidence="10">Uncharacterized protein</fullName>
    </submittedName>
</protein>
<evidence type="ECO:0000313" key="11">
    <source>
        <dbReference type="Proteomes" id="UP000298138"/>
    </source>
</evidence>
<dbReference type="GO" id="GO:0006270">
    <property type="term" value="P:DNA replication initiation"/>
    <property type="evidence" value="ECO:0007669"/>
    <property type="project" value="TreeGrafter"/>
</dbReference>
<dbReference type="GO" id="GO:0003688">
    <property type="term" value="F:DNA replication origin binding"/>
    <property type="evidence" value="ECO:0007669"/>
    <property type="project" value="TreeGrafter"/>
</dbReference>
<reference evidence="10 11" key="1">
    <citation type="submission" date="2019-04" db="EMBL/GenBank/DDBJ databases">
        <title>Comparative genomics and transcriptomics to analyze fruiting body development in filamentous ascomycetes.</title>
        <authorList>
            <consortium name="DOE Joint Genome Institute"/>
            <person name="Lutkenhaus R."/>
            <person name="Traeger S."/>
            <person name="Breuer J."/>
            <person name="Kuo A."/>
            <person name="Lipzen A."/>
            <person name="Pangilinan J."/>
            <person name="Dilworth D."/>
            <person name="Sandor L."/>
            <person name="Poggeler S."/>
            <person name="Barry K."/>
            <person name="Grigoriev I.V."/>
            <person name="Nowrousian M."/>
        </authorList>
    </citation>
    <scope>NUCLEOTIDE SEQUENCE [LARGE SCALE GENOMIC DNA]</scope>
    <source>
        <strain evidence="10 11">CBS 389.68</strain>
    </source>
</reference>
<evidence type="ECO:0000256" key="4">
    <source>
        <dbReference type="ARBA" id="ARBA00023125"/>
    </source>
</evidence>
<comment type="similarity">
    <text evidence="2">Belongs to the ORC3 family.</text>
</comment>
<evidence type="ECO:0000256" key="6">
    <source>
        <dbReference type="SAM" id="Coils"/>
    </source>
</evidence>
<keyword evidence="4" id="KW-0238">DNA-binding</keyword>
<dbReference type="InterPro" id="IPR045667">
    <property type="entry name" value="ORC3_N"/>
</dbReference>
<dbReference type="InterPro" id="IPR020795">
    <property type="entry name" value="ORC3"/>
</dbReference>
<keyword evidence="11" id="KW-1185">Reference proteome</keyword>